<keyword evidence="2" id="KW-0413">Isomerase</keyword>
<dbReference type="Gene3D" id="3.40.30.10">
    <property type="entry name" value="Glutaredoxin"/>
    <property type="match status" value="1"/>
</dbReference>
<dbReference type="InterPro" id="IPR036249">
    <property type="entry name" value="Thioredoxin-like_sf"/>
</dbReference>
<dbReference type="AlphaFoldDB" id="A0A1G8Y3K8"/>
<keyword evidence="3" id="KW-1185">Reference proteome</keyword>
<dbReference type="CDD" id="cd02966">
    <property type="entry name" value="TlpA_like_family"/>
    <property type="match status" value="1"/>
</dbReference>
<feature type="domain" description="Thioredoxin" evidence="1">
    <location>
        <begin position="35"/>
        <end position="175"/>
    </location>
</feature>
<dbReference type="GO" id="GO:0016491">
    <property type="term" value="F:oxidoreductase activity"/>
    <property type="evidence" value="ECO:0007669"/>
    <property type="project" value="InterPro"/>
</dbReference>
<dbReference type="InterPro" id="IPR013740">
    <property type="entry name" value="Redoxin"/>
</dbReference>
<accession>A0A1G8Y3K8</accession>
<dbReference type="EMBL" id="FNFC01000013">
    <property type="protein sequence ID" value="SDJ97459.1"/>
    <property type="molecule type" value="Genomic_DNA"/>
</dbReference>
<gene>
    <name evidence="2" type="ORF">SAMN05216226_11363</name>
</gene>
<reference evidence="2 3" key="1">
    <citation type="submission" date="2016-10" db="EMBL/GenBank/DDBJ databases">
        <authorList>
            <person name="de Groot N.N."/>
        </authorList>
    </citation>
    <scope>NUCLEOTIDE SEQUENCE [LARGE SCALE GENOMIC DNA]</scope>
    <source>
        <strain evidence="2 3">IBRC-M10015</strain>
    </source>
</reference>
<dbReference type="PANTHER" id="PTHR42852:SF17">
    <property type="entry name" value="THIOREDOXIN-LIKE PROTEIN HI_1115"/>
    <property type="match status" value="1"/>
</dbReference>
<organism evidence="2 3">
    <name type="scientific">Halovenus aranensis</name>
    <dbReference type="NCBI Taxonomy" id="890420"/>
    <lineage>
        <taxon>Archaea</taxon>
        <taxon>Methanobacteriati</taxon>
        <taxon>Methanobacteriota</taxon>
        <taxon>Stenosarchaea group</taxon>
        <taxon>Halobacteria</taxon>
        <taxon>Halobacteriales</taxon>
        <taxon>Haloarculaceae</taxon>
        <taxon>Halovenus</taxon>
    </lineage>
</organism>
<evidence type="ECO:0000313" key="2">
    <source>
        <dbReference type="EMBL" id="SDJ97459.1"/>
    </source>
</evidence>
<dbReference type="PANTHER" id="PTHR42852">
    <property type="entry name" value="THIOL:DISULFIDE INTERCHANGE PROTEIN DSBE"/>
    <property type="match status" value="1"/>
</dbReference>
<evidence type="ECO:0000259" key="1">
    <source>
        <dbReference type="PROSITE" id="PS51352"/>
    </source>
</evidence>
<name>A0A1G8Y3K8_9EURY</name>
<proteinExistence type="predicted"/>
<sequence>MRRREALAGLGALGVFGGGAAVAFGGLDFAGGDGGVEPVELPRFEAPGSTAGTEVVPESDRVTFVTMFATWCRTCRREMDSLNDAAAAVPADVQFVSVTNEPIGETIQPADVVDWWREHDGNWPVAHDEDLELTKALDASGVPYSAVIDADNQLTWADGGYKETATILRRIDEAR</sequence>
<dbReference type="InterPro" id="IPR013766">
    <property type="entry name" value="Thioredoxin_domain"/>
</dbReference>
<dbReference type="GO" id="GO:0016853">
    <property type="term" value="F:isomerase activity"/>
    <property type="evidence" value="ECO:0007669"/>
    <property type="project" value="UniProtKB-KW"/>
</dbReference>
<dbReference type="InterPro" id="IPR050553">
    <property type="entry name" value="Thioredoxin_ResA/DsbE_sf"/>
</dbReference>
<dbReference type="STRING" id="890420.SAMN05216226_11363"/>
<dbReference type="PROSITE" id="PS51352">
    <property type="entry name" value="THIOREDOXIN_2"/>
    <property type="match status" value="1"/>
</dbReference>
<dbReference type="Proteomes" id="UP000198856">
    <property type="component" value="Unassembled WGS sequence"/>
</dbReference>
<dbReference type="Pfam" id="PF08534">
    <property type="entry name" value="Redoxin"/>
    <property type="match status" value="1"/>
</dbReference>
<dbReference type="RefSeq" id="WP_092703789.1">
    <property type="nucleotide sequence ID" value="NZ_FNFC01000013.1"/>
</dbReference>
<protein>
    <submittedName>
        <fullName evidence="2">Thiol-disulfide isomerase or thioredoxin</fullName>
    </submittedName>
</protein>
<dbReference type="SUPFAM" id="SSF52833">
    <property type="entry name" value="Thioredoxin-like"/>
    <property type="match status" value="1"/>
</dbReference>
<dbReference type="OrthoDB" id="115386at2157"/>
<evidence type="ECO:0000313" key="3">
    <source>
        <dbReference type="Proteomes" id="UP000198856"/>
    </source>
</evidence>